<feature type="transmembrane region" description="Helical" evidence="1">
    <location>
        <begin position="763"/>
        <end position="793"/>
    </location>
</feature>
<keyword evidence="1" id="KW-1133">Transmembrane helix</keyword>
<dbReference type="InterPro" id="IPR019734">
    <property type="entry name" value="TPR_rpt"/>
</dbReference>
<evidence type="ECO:0000313" key="2">
    <source>
        <dbReference type="EMBL" id="ABB39148.1"/>
    </source>
</evidence>
<reference evidence="2 3" key="1">
    <citation type="journal article" date="2011" name="J. Bacteriol.">
        <title>Complete genome sequence and updated annotation of Desulfovibrio alaskensis G20.</title>
        <authorList>
            <person name="Hauser L.J."/>
            <person name="Land M.L."/>
            <person name="Brown S.D."/>
            <person name="Larimer F."/>
            <person name="Keller K.L."/>
            <person name="Rapp-Giles B.J."/>
            <person name="Price M.N."/>
            <person name="Lin M."/>
            <person name="Bruce D.C."/>
            <person name="Detter J.C."/>
            <person name="Tapia R."/>
            <person name="Han C.S."/>
            <person name="Goodwin L.A."/>
            <person name="Cheng J.F."/>
            <person name="Pitluck S."/>
            <person name="Copeland A."/>
            <person name="Lucas S."/>
            <person name="Nolan M."/>
            <person name="Lapidus A.L."/>
            <person name="Palumbo A.V."/>
            <person name="Wall J.D."/>
        </authorList>
    </citation>
    <scope>NUCLEOTIDE SEQUENCE [LARGE SCALE GENOMIC DNA]</scope>
    <source>
        <strain evidence="3">ATCC BAA 1058 / DSM 17464 / G20</strain>
    </source>
</reference>
<accession>Q30YU8</accession>
<keyword evidence="3" id="KW-1185">Reference proteome</keyword>
<proteinExistence type="predicted"/>
<sequence>MVSNGLGLWLSWRGDLNPAVVQTLQDYGGMHLASERDQALWFFFSADAFLALARLAIWAKFNTLAVFCQVIPAKLLFGYKRELSVAIDQTLRAQNAIAPQEFEIWVHSRAKDMGTGTPGLRFESVRTQTGLAAAEWFTMTADPRLPYQSSLGWNVVLKPLGNPVEKAFQAGWREYFTHLDQLLSRLKCKFIIHDFFVMFPVDNLRQLRTWCKELLQLVARLKEEDPEAYWPCVVAVADRKGLNINEDLPKKMRLDWDQLVPDFPHMSFRNAYLLGEGFVVHDVRFSIDHSSMDDWCNVSLSADGDAGAGLLPVEVSNRLVTGNSPHCFYCGLRNHVLTECPSRQLTTLDRGIWREVALLDFETMNKGFKSIDSMLAEGGLEALSGALRQDGIPGILTRAIFSINSAMQLRMMRVMWLTRGKDYPAGLDELAPKDESPVWSLLEMFISGDHIAVDKELGQQAVKAPRDFRVRTLNGFVALERGDHARALSLWREAEGLSPSPLLQAYHQFLQGRLMESQGRYQNATTLYRQLVRLTPGWTDAAYRQGVCQVKMGFAEQAVGFLNSLIERDPHFFNRVLLDPELERGHIQLLSALNGPWLEAESRAGDESAALQRLRTEIYEWFPEEHDFAKAALERAEKLGALGEVNNYVSFITLSRGRERLERDLHARVNLETKELKARFRRNMDRLAYIRDEAAWFPFPRVLVDFNKDYNLCAANLNWALQTQFGVAETFKKAQKVGETEEERLKGLEGKLRFLRIVRDSTLFMLILGKTFFWLELVGLLLVLVGLPLSVYYGERAGAEWATGLLVKEKWQIQKGLILILSTAALGFAALRTTLVFDKKRNKLLEQGKKSSSGAKKKKR</sequence>
<name>Q30YU8_OLEA2</name>
<evidence type="ECO:0000256" key="1">
    <source>
        <dbReference type="SAM" id="Phobius"/>
    </source>
</evidence>
<keyword evidence="1" id="KW-0812">Transmembrane</keyword>
<dbReference type="KEGG" id="dde:Dde_2351"/>
<dbReference type="SUPFAM" id="SSF48452">
    <property type="entry name" value="TPR-like"/>
    <property type="match status" value="1"/>
</dbReference>
<dbReference type="HOGENOM" id="CLU_326182_0_0_7"/>
<dbReference type="eggNOG" id="COG0457">
    <property type="taxonomic scope" value="Bacteria"/>
</dbReference>
<keyword evidence="1" id="KW-0472">Membrane</keyword>
<dbReference type="Proteomes" id="UP000002710">
    <property type="component" value="Chromosome"/>
</dbReference>
<dbReference type="Pfam" id="PF13174">
    <property type="entry name" value="TPR_6"/>
    <property type="match status" value="1"/>
</dbReference>
<dbReference type="InterPro" id="IPR011990">
    <property type="entry name" value="TPR-like_helical_dom_sf"/>
</dbReference>
<protein>
    <submittedName>
        <fullName evidence="2">Uncharacterized protein</fullName>
    </submittedName>
</protein>
<dbReference type="STRING" id="207559.Dde_2351"/>
<dbReference type="AlphaFoldDB" id="Q30YU8"/>
<dbReference type="EMBL" id="CP000112">
    <property type="protein sequence ID" value="ABB39148.1"/>
    <property type="molecule type" value="Genomic_DNA"/>
</dbReference>
<feature type="transmembrane region" description="Helical" evidence="1">
    <location>
        <begin position="813"/>
        <end position="831"/>
    </location>
</feature>
<gene>
    <name evidence="2" type="ordered locus">Dde_2351</name>
</gene>
<dbReference type="Gene3D" id="1.25.40.10">
    <property type="entry name" value="Tetratricopeptide repeat domain"/>
    <property type="match status" value="1"/>
</dbReference>
<organism evidence="2 3">
    <name type="scientific">Oleidesulfovibrio alaskensis (strain ATCC BAA-1058 / DSM 17464 / G20)</name>
    <name type="common">Desulfovibrio alaskensis</name>
    <dbReference type="NCBI Taxonomy" id="207559"/>
    <lineage>
        <taxon>Bacteria</taxon>
        <taxon>Pseudomonadati</taxon>
        <taxon>Thermodesulfobacteriota</taxon>
        <taxon>Desulfovibrionia</taxon>
        <taxon>Desulfovibrionales</taxon>
        <taxon>Desulfovibrionaceae</taxon>
        <taxon>Oleidesulfovibrio</taxon>
    </lineage>
</organism>
<evidence type="ECO:0000313" key="3">
    <source>
        <dbReference type="Proteomes" id="UP000002710"/>
    </source>
</evidence>